<dbReference type="VEuPathDB" id="VectorBase:ISCI011184"/>
<reference evidence="4" key="2">
    <citation type="submission" date="2020-05" db="UniProtKB">
        <authorList>
            <consortium name="EnsemblMetazoa"/>
        </authorList>
    </citation>
    <scope>IDENTIFICATION</scope>
    <source>
        <strain evidence="4">wikel</strain>
    </source>
</reference>
<evidence type="ECO:0000313" key="5">
    <source>
        <dbReference type="Proteomes" id="UP000001555"/>
    </source>
</evidence>
<dbReference type="EMBL" id="DS863301">
    <property type="protein sequence ID" value="EEC14218.1"/>
    <property type="molecule type" value="Genomic_DNA"/>
</dbReference>
<reference evidence="3 5" key="1">
    <citation type="submission" date="2008-03" db="EMBL/GenBank/DDBJ databases">
        <title>Annotation of Ixodes scapularis.</title>
        <authorList>
            <consortium name="Ixodes scapularis Genome Project Consortium"/>
            <person name="Caler E."/>
            <person name="Hannick L.I."/>
            <person name="Bidwell S."/>
            <person name="Joardar V."/>
            <person name="Thiagarajan M."/>
            <person name="Amedeo P."/>
            <person name="Galinsky K.J."/>
            <person name="Schobel S."/>
            <person name="Inman J."/>
            <person name="Hostetler J."/>
            <person name="Miller J."/>
            <person name="Hammond M."/>
            <person name="Megy K."/>
            <person name="Lawson D."/>
            <person name="Kodira C."/>
            <person name="Sutton G."/>
            <person name="Meyer J."/>
            <person name="Hill C.A."/>
            <person name="Birren B."/>
            <person name="Nene V."/>
            <person name="Collins F."/>
            <person name="Alarcon-Chaidez F."/>
            <person name="Wikel S."/>
            <person name="Strausberg R."/>
        </authorList>
    </citation>
    <scope>NUCLEOTIDE SEQUENCE [LARGE SCALE GENOMIC DNA]</scope>
    <source>
        <strain evidence="5">Wikel</strain>
        <strain evidence="3">Wikel colony</strain>
    </source>
</reference>
<feature type="compositionally biased region" description="Low complexity" evidence="1">
    <location>
        <begin position="112"/>
        <end position="131"/>
    </location>
</feature>
<dbReference type="EMBL" id="ABJB010778013">
    <property type="status" value="NOT_ANNOTATED_CDS"/>
    <property type="molecule type" value="Genomic_DNA"/>
</dbReference>
<dbReference type="Proteomes" id="UP000001555">
    <property type="component" value="Unassembled WGS sequence"/>
</dbReference>
<keyword evidence="5" id="KW-1185">Reference proteome</keyword>
<dbReference type="OrthoDB" id="6501046at2759"/>
<feature type="region of interest" description="Disordered" evidence="1">
    <location>
        <begin position="164"/>
        <end position="190"/>
    </location>
</feature>
<dbReference type="InterPro" id="IPR044039">
    <property type="entry name" value="DUF5745"/>
</dbReference>
<evidence type="ECO:0000256" key="1">
    <source>
        <dbReference type="SAM" id="MobiDB-lite"/>
    </source>
</evidence>
<protein>
    <recommendedName>
        <fullName evidence="2">DUF5745 domain-containing protein</fullName>
    </recommendedName>
</protein>
<dbReference type="GO" id="GO:0005813">
    <property type="term" value="C:centrosome"/>
    <property type="evidence" value="ECO:0007669"/>
    <property type="project" value="InterPro"/>
</dbReference>
<feature type="region of interest" description="Disordered" evidence="1">
    <location>
        <begin position="111"/>
        <end position="145"/>
    </location>
</feature>
<feature type="domain" description="DUF5745" evidence="2">
    <location>
        <begin position="49"/>
        <end position="107"/>
    </location>
</feature>
<evidence type="ECO:0000313" key="3">
    <source>
        <dbReference type="EMBL" id="EEC14218.1"/>
    </source>
</evidence>
<proteinExistence type="predicted"/>
<dbReference type="VEuPathDB" id="VectorBase:ISCW011184"/>
<dbReference type="InterPro" id="IPR026619">
    <property type="entry name" value="CEP95"/>
</dbReference>
<dbReference type="VEuPathDB" id="VectorBase:ISCP_024376"/>
<name>B7Q5U6_IXOSC</name>
<dbReference type="AlphaFoldDB" id="B7Q5U6"/>
<dbReference type="GO" id="GO:0000922">
    <property type="term" value="C:spindle pole"/>
    <property type="evidence" value="ECO:0007669"/>
    <property type="project" value="InterPro"/>
</dbReference>
<accession>B7Q5U6</accession>
<dbReference type="PANTHER" id="PTHR22545">
    <property type="entry name" value="CENTROSOMAL PROTEIN OF 95 KDA"/>
    <property type="match status" value="1"/>
</dbReference>
<evidence type="ECO:0000259" key="2">
    <source>
        <dbReference type="Pfam" id="PF19016"/>
    </source>
</evidence>
<dbReference type="InParanoid" id="B7Q5U6"/>
<dbReference type="EMBL" id="ABJB010164768">
    <property type="status" value="NOT_ANNOTATED_CDS"/>
    <property type="molecule type" value="Genomic_DNA"/>
</dbReference>
<evidence type="ECO:0000313" key="4">
    <source>
        <dbReference type="EnsemblMetazoa" id="ISCW011184-PA"/>
    </source>
</evidence>
<dbReference type="HOGENOM" id="CLU_1278902_0_0_1"/>
<organism>
    <name type="scientific">Ixodes scapularis</name>
    <name type="common">Black-legged tick</name>
    <name type="synonym">Deer tick</name>
    <dbReference type="NCBI Taxonomy" id="6945"/>
    <lineage>
        <taxon>Eukaryota</taxon>
        <taxon>Metazoa</taxon>
        <taxon>Ecdysozoa</taxon>
        <taxon>Arthropoda</taxon>
        <taxon>Chelicerata</taxon>
        <taxon>Arachnida</taxon>
        <taxon>Acari</taxon>
        <taxon>Parasitiformes</taxon>
        <taxon>Ixodida</taxon>
        <taxon>Ixodoidea</taxon>
        <taxon>Ixodidae</taxon>
        <taxon>Ixodinae</taxon>
        <taxon>Ixodes</taxon>
    </lineage>
</organism>
<dbReference type="EnsemblMetazoa" id="ISCW011184-RA">
    <property type="protein sequence ID" value="ISCW011184-PA"/>
    <property type="gene ID" value="ISCW011184"/>
</dbReference>
<sequence length="216" mass="23752">MGAERECVSLANKLIVECQLAHPRVAKLSHVKPQLVALLFKACCGIEVQGSIENPSSLEDEACNVQEMLDVLSRDVLFMSLAHVTGRDIVSRNADALLDLLEILEGCWTVRSAPPSSSSSSSPSWIPGSMSGTSSTSEHGVRRFPDPTSRLQFNLRLDCVQNPKCNPEPSRPSGPGYGSNPEPVWKPAKKPKLIRADMYTDRLRVRLCTHEDCQVR</sequence>
<gene>
    <name evidence="3" type="ORF">IscW_ISCW011184</name>
</gene>
<dbReference type="PANTHER" id="PTHR22545:SF0">
    <property type="entry name" value="CENTROSOMAL PROTEIN OF 95 KDA"/>
    <property type="match status" value="1"/>
</dbReference>
<dbReference type="PaxDb" id="6945-B7Q5U6"/>
<dbReference type="Pfam" id="PF19016">
    <property type="entry name" value="DUF5745"/>
    <property type="match status" value="1"/>
</dbReference>